<comment type="caution">
    <text evidence="10">The sequence shown here is derived from an EMBL/GenBank/DDBJ whole genome shotgun (WGS) entry which is preliminary data.</text>
</comment>
<dbReference type="GO" id="GO:0005886">
    <property type="term" value="C:plasma membrane"/>
    <property type="evidence" value="ECO:0007669"/>
    <property type="project" value="UniProtKB-SubCell"/>
</dbReference>
<dbReference type="Proteomes" id="UP000291189">
    <property type="component" value="Unassembled WGS sequence"/>
</dbReference>
<evidence type="ECO:0000256" key="5">
    <source>
        <dbReference type="ARBA" id="ARBA00022692"/>
    </source>
</evidence>
<keyword evidence="5 8" id="KW-0812">Transmembrane</keyword>
<keyword evidence="4" id="KW-1003">Cell membrane</keyword>
<feature type="transmembrane region" description="Helical" evidence="8">
    <location>
        <begin position="300"/>
        <end position="321"/>
    </location>
</feature>
<gene>
    <name evidence="10" type="ORF">ETU37_06975</name>
</gene>
<feature type="transmembrane region" description="Helical" evidence="8">
    <location>
        <begin position="357"/>
        <end position="382"/>
    </location>
</feature>
<dbReference type="GO" id="GO:0022857">
    <property type="term" value="F:transmembrane transporter activity"/>
    <property type="evidence" value="ECO:0007669"/>
    <property type="project" value="InterPro"/>
</dbReference>
<dbReference type="InterPro" id="IPR020846">
    <property type="entry name" value="MFS_dom"/>
</dbReference>
<feature type="transmembrane region" description="Helical" evidence="8">
    <location>
        <begin position="333"/>
        <end position="351"/>
    </location>
</feature>
<dbReference type="Pfam" id="PF07690">
    <property type="entry name" value="MFS_1"/>
    <property type="match status" value="1"/>
</dbReference>
<feature type="transmembrane region" description="Helical" evidence="8">
    <location>
        <begin position="197"/>
        <end position="218"/>
    </location>
</feature>
<feature type="transmembrane region" description="Helical" evidence="8">
    <location>
        <begin position="133"/>
        <end position="156"/>
    </location>
</feature>
<dbReference type="Gene3D" id="1.20.1250.20">
    <property type="entry name" value="MFS general substrate transporter like domains"/>
    <property type="match status" value="1"/>
</dbReference>
<dbReference type="PRINTS" id="PR01036">
    <property type="entry name" value="TCRTETB"/>
</dbReference>
<comment type="similarity">
    <text evidence="2">Belongs to the major facilitator superfamily. TCR/Tet family.</text>
</comment>
<feature type="transmembrane region" description="Helical" evidence="8">
    <location>
        <begin position="467"/>
        <end position="486"/>
    </location>
</feature>
<keyword evidence="3" id="KW-0813">Transport</keyword>
<sequence>MTHREVLEALSGLLLAMFVAMLSSTVVSNALPVIVADLDGTESGYTWVIVATLLALTATTPIWGKLADLFSKKVLVQVSLLIFVAGSLLAAVSSSMGMLISARVVQGVGVGGLSALVQIVIASIVSPRERGRYFGYLGAVFAVATVSGPLIGGLIVDTSWLGWRWCFAVGIPVAAVALVVLQKTLHLPTVRREGVKIDYLGAALIAAGVSVLLVWVSLAGNHFGWASTTTALMVGGGLALLALAVLVESKVAEPVIPLRLFKDRTITLASIASTMVGVAMFGATVFLSQFFQLAHGKTPTVAGLMTLPMVVGLLLSSIVTGRIIARTGVWKRYLVGGSVLLVVGLGLLATLDHTTSMVTAGVSMAVMGLGLGAVNQNLVLAVQNVAAQRDMGAASSLAAFFRTMGGAAGVSALGAALGHQVAASVTSGLAELGIAVQGESGTIPDMDSLPAPVRAVFEAAYGDATGHVFLIAVPFAVVALVCILLIRETPLRTTIARADELEDARA</sequence>
<dbReference type="SUPFAM" id="SSF103473">
    <property type="entry name" value="MFS general substrate transporter"/>
    <property type="match status" value="1"/>
</dbReference>
<feature type="transmembrane region" description="Helical" evidence="8">
    <location>
        <begin position="104"/>
        <end position="126"/>
    </location>
</feature>
<organism evidence="10 11">
    <name type="scientific">Nocardioides iriomotensis</name>
    <dbReference type="NCBI Taxonomy" id="715784"/>
    <lineage>
        <taxon>Bacteria</taxon>
        <taxon>Bacillati</taxon>
        <taxon>Actinomycetota</taxon>
        <taxon>Actinomycetes</taxon>
        <taxon>Propionibacteriales</taxon>
        <taxon>Nocardioidaceae</taxon>
        <taxon>Nocardioides</taxon>
    </lineage>
</organism>
<protein>
    <submittedName>
        <fullName evidence="10">MFS transporter</fullName>
    </submittedName>
</protein>
<evidence type="ECO:0000256" key="8">
    <source>
        <dbReference type="SAM" id="Phobius"/>
    </source>
</evidence>
<evidence type="ECO:0000256" key="1">
    <source>
        <dbReference type="ARBA" id="ARBA00004651"/>
    </source>
</evidence>
<dbReference type="EMBL" id="SDPU01000020">
    <property type="protein sequence ID" value="RYU13111.1"/>
    <property type="molecule type" value="Genomic_DNA"/>
</dbReference>
<feature type="transmembrane region" description="Helical" evidence="8">
    <location>
        <begin position="44"/>
        <end position="62"/>
    </location>
</feature>
<name>A0A4Q5J618_9ACTN</name>
<feature type="transmembrane region" description="Helical" evidence="8">
    <location>
        <begin position="74"/>
        <end position="92"/>
    </location>
</feature>
<dbReference type="FunFam" id="1.20.1720.10:FF:000004">
    <property type="entry name" value="EmrB/QacA family drug resistance transporter"/>
    <property type="match status" value="1"/>
</dbReference>
<dbReference type="OrthoDB" id="7375466at2"/>
<accession>A0A4Q5J618</accession>
<dbReference type="AlphaFoldDB" id="A0A4Q5J618"/>
<evidence type="ECO:0000256" key="4">
    <source>
        <dbReference type="ARBA" id="ARBA00022475"/>
    </source>
</evidence>
<keyword evidence="7 8" id="KW-0472">Membrane</keyword>
<feature type="domain" description="Major facilitator superfamily (MFS) profile" evidence="9">
    <location>
        <begin position="9"/>
        <end position="491"/>
    </location>
</feature>
<proteinExistence type="inferred from homology"/>
<dbReference type="PROSITE" id="PS50850">
    <property type="entry name" value="MFS"/>
    <property type="match status" value="1"/>
</dbReference>
<evidence type="ECO:0000256" key="3">
    <source>
        <dbReference type="ARBA" id="ARBA00022448"/>
    </source>
</evidence>
<evidence type="ECO:0000256" key="6">
    <source>
        <dbReference type="ARBA" id="ARBA00022989"/>
    </source>
</evidence>
<dbReference type="Gene3D" id="1.20.1720.10">
    <property type="entry name" value="Multidrug resistance protein D"/>
    <property type="match status" value="1"/>
</dbReference>
<comment type="subcellular location">
    <subcellularLocation>
        <location evidence="1">Cell membrane</location>
        <topology evidence="1">Multi-pass membrane protein</topology>
    </subcellularLocation>
</comment>
<reference evidence="10 11" key="1">
    <citation type="submission" date="2019-01" db="EMBL/GenBank/DDBJ databases">
        <title>Nocardioides guangzhouensis sp. nov., an actinobacterium isolated from soil.</title>
        <authorList>
            <person name="Fu Y."/>
            <person name="Cai Y."/>
            <person name="Lin Z."/>
            <person name="Chen P."/>
        </authorList>
    </citation>
    <scope>NUCLEOTIDE SEQUENCE [LARGE SCALE GENOMIC DNA]</scope>
    <source>
        <strain evidence="10 11">NBRC 105384</strain>
    </source>
</reference>
<evidence type="ECO:0000256" key="7">
    <source>
        <dbReference type="ARBA" id="ARBA00023136"/>
    </source>
</evidence>
<evidence type="ECO:0000256" key="2">
    <source>
        <dbReference type="ARBA" id="ARBA00007520"/>
    </source>
</evidence>
<evidence type="ECO:0000313" key="11">
    <source>
        <dbReference type="Proteomes" id="UP000291189"/>
    </source>
</evidence>
<dbReference type="PANTHER" id="PTHR23501">
    <property type="entry name" value="MAJOR FACILITATOR SUPERFAMILY"/>
    <property type="match status" value="1"/>
</dbReference>
<keyword evidence="11" id="KW-1185">Reference proteome</keyword>
<dbReference type="InterPro" id="IPR036259">
    <property type="entry name" value="MFS_trans_sf"/>
</dbReference>
<dbReference type="InterPro" id="IPR011701">
    <property type="entry name" value="MFS"/>
</dbReference>
<feature type="transmembrane region" description="Helical" evidence="8">
    <location>
        <begin position="268"/>
        <end position="288"/>
    </location>
</feature>
<keyword evidence="6 8" id="KW-1133">Transmembrane helix</keyword>
<evidence type="ECO:0000259" key="9">
    <source>
        <dbReference type="PROSITE" id="PS50850"/>
    </source>
</evidence>
<evidence type="ECO:0000313" key="10">
    <source>
        <dbReference type="EMBL" id="RYU13111.1"/>
    </source>
</evidence>
<dbReference type="PANTHER" id="PTHR23501:SF197">
    <property type="entry name" value="COMD"/>
    <property type="match status" value="1"/>
</dbReference>
<feature type="transmembrane region" description="Helical" evidence="8">
    <location>
        <begin position="224"/>
        <end position="247"/>
    </location>
</feature>
<feature type="transmembrane region" description="Helical" evidence="8">
    <location>
        <begin position="394"/>
        <end position="417"/>
    </location>
</feature>
<feature type="transmembrane region" description="Helical" evidence="8">
    <location>
        <begin position="162"/>
        <end position="185"/>
    </location>
</feature>